<dbReference type="PROSITE" id="PS51257">
    <property type="entry name" value="PROKAR_LIPOPROTEIN"/>
    <property type="match status" value="1"/>
</dbReference>
<dbReference type="GeneID" id="58920946"/>
<comment type="caution">
    <text evidence="2">The sequence shown here is derived from an EMBL/GenBank/DDBJ whole genome shotgun (WGS) entry which is preliminary data.</text>
</comment>
<evidence type="ECO:0000313" key="3">
    <source>
        <dbReference type="Proteomes" id="UP000179934"/>
    </source>
</evidence>
<dbReference type="Proteomes" id="UP000179934">
    <property type="component" value="Unassembled WGS sequence"/>
</dbReference>
<name>A0A1S2D009_AERSO</name>
<proteinExistence type="predicted"/>
<dbReference type="Gene3D" id="2.40.360.10">
    <property type="entry name" value="YmcC-like"/>
    <property type="match status" value="1"/>
</dbReference>
<keyword evidence="1" id="KW-0732">Signal</keyword>
<dbReference type="Pfam" id="PF11102">
    <property type="entry name" value="YjbF"/>
    <property type="match status" value="1"/>
</dbReference>
<reference evidence="2 3" key="1">
    <citation type="submission" date="2016-09" db="EMBL/GenBank/DDBJ databases">
        <title>Draft Genome Sequence of Aeromonas sobria Strain 08005, Isolated from Sick Rana catesbeiana.</title>
        <authorList>
            <person name="Yang Q."/>
        </authorList>
    </citation>
    <scope>NUCLEOTIDE SEQUENCE [LARGE SCALE GENOMIC DNA]</scope>
    <source>
        <strain evidence="2 3">08005</strain>
    </source>
</reference>
<dbReference type="AlphaFoldDB" id="A0A1S2D009"/>
<sequence length="214" mass="23452">MSLSRNLVFLGLLSLTGCSNTASVTSETIKYAVLGADDVTVSAEHVNKLPYASAYLKIGDNPRIFVVLAYVNGDELSWLTADRVMIITRHGRVIKTVGMENDLVMSESGSADPLSMAATSSANWSALSEWEQRYLSGYRLEGKMVSAGQDELDLVTRRVSATRFEETVSMFPGGKSWTNIFWRDPVSGQVVKTQQHLGPDLPVIELTILKPFSS</sequence>
<feature type="signal peptide" evidence="1">
    <location>
        <begin position="1"/>
        <end position="21"/>
    </location>
</feature>
<accession>A0A1S2D009</accession>
<dbReference type="EMBL" id="MKFU01000012">
    <property type="protein sequence ID" value="OHY93343.1"/>
    <property type="molecule type" value="Genomic_DNA"/>
</dbReference>
<dbReference type="RefSeq" id="WP_042018644.1">
    <property type="nucleotide sequence ID" value="NZ_CDBW01000006.1"/>
</dbReference>
<organism evidence="2 3">
    <name type="scientific">Aeromonas sobria</name>
    <dbReference type="NCBI Taxonomy" id="646"/>
    <lineage>
        <taxon>Bacteria</taxon>
        <taxon>Pseudomonadati</taxon>
        <taxon>Pseudomonadota</taxon>
        <taxon>Gammaproteobacteria</taxon>
        <taxon>Aeromonadales</taxon>
        <taxon>Aeromonadaceae</taxon>
        <taxon>Aeromonas</taxon>
    </lineage>
</organism>
<dbReference type="STRING" id="646.BJD16_03535"/>
<dbReference type="SUPFAM" id="SSF159270">
    <property type="entry name" value="YmcC-like"/>
    <property type="match status" value="1"/>
</dbReference>
<evidence type="ECO:0000256" key="1">
    <source>
        <dbReference type="SAM" id="SignalP"/>
    </source>
</evidence>
<dbReference type="InterPro" id="IPR021308">
    <property type="entry name" value="GfcB"/>
</dbReference>
<feature type="chain" id="PRO_5010233277" evidence="1">
    <location>
        <begin position="22"/>
        <end position="214"/>
    </location>
</feature>
<gene>
    <name evidence="2" type="ORF">BJD16_03535</name>
</gene>
<dbReference type="InterPro" id="IPR023373">
    <property type="entry name" value="YmcC_sf"/>
</dbReference>
<dbReference type="OrthoDB" id="5591889at2"/>
<evidence type="ECO:0000313" key="2">
    <source>
        <dbReference type="EMBL" id="OHY93343.1"/>
    </source>
</evidence>
<protein>
    <submittedName>
        <fullName evidence="2">Regulator</fullName>
    </submittedName>
</protein>